<evidence type="ECO:0000313" key="1">
    <source>
        <dbReference type="EMBL" id="MFC1459365.1"/>
    </source>
</evidence>
<dbReference type="EMBL" id="JBHOMY010000098">
    <property type="protein sequence ID" value="MFC1459365.1"/>
    <property type="molecule type" value="Genomic_DNA"/>
</dbReference>
<comment type="caution">
    <text evidence="1">The sequence shown here is derived from an EMBL/GenBank/DDBJ whole genome shotgun (WGS) entry which is preliminary data.</text>
</comment>
<protein>
    <recommendedName>
        <fullName evidence="3">Transposase</fullName>
    </recommendedName>
</protein>
<dbReference type="RefSeq" id="WP_377031036.1">
    <property type="nucleotide sequence ID" value="NZ_JBHOMY010000098.1"/>
</dbReference>
<reference evidence="1 2" key="1">
    <citation type="submission" date="2024-09" db="EMBL/GenBank/DDBJ databases">
        <title>Nodulacao em especies de Leguminosae Basais da Amazonia e Caracterizacao dos Rizobios e Bacterias Associadas aos Nodulos.</title>
        <authorList>
            <person name="Jambeiro I.C.A."/>
            <person name="Lopes I.S."/>
            <person name="Aguiar E.R.G.R."/>
            <person name="Santos A.F.J."/>
            <person name="Dos Santos J.M.F."/>
            <person name="Gross E."/>
        </authorList>
    </citation>
    <scope>NUCLEOTIDE SEQUENCE [LARGE SCALE GENOMIC DNA]</scope>
    <source>
        <strain evidence="1 2">BRUESC1165</strain>
    </source>
</reference>
<evidence type="ECO:0008006" key="3">
    <source>
        <dbReference type="Google" id="ProtNLM"/>
    </source>
</evidence>
<evidence type="ECO:0000313" key="2">
    <source>
        <dbReference type="Proteomes" id="UP001593940"/>
    </source>
</evidence>
<organism evidence="1 2">
    <name type="scientific">Microvirga arabica</name>
    <dbReference type="NCBI Taxonomy" id="1128671"/>
    <lineage>
        <taxon>Bacteria</taxon>
        <taxon>Pseudomonadati</taxon>
        <taxon>Pseudomonadota</taxon>
        <taxon>Alphaproteobacteria</taxon>
        <taxon>Hyphomicrobiales</taxon>
        <taxon>Methylobacteriaceae</taxon>
        <taxon>Microvirga</taxon>
    </lineage>
</organism>
<keyword evidence="2" id="KW-1185">Reference proteome</keyword>
<proteinExistence type="predicted"/>
<sequence>MPCKDRLSSRPKAPKRKRAWRFRQCRGEVGGTNKVWAMDLMADQLFAGRPFRILTMADCQT</sequence>
<accession>A0ABV6YE13</accession>
<gene>
    <name evidence="1" type="ORF">ACETIH_22220</name>
</gene>
<name>A0ABV6YE13_9HYPH</name>
<dbReference type="Proteomes" id="UP001593940">
    <property type="component" value="Unassembled WGS sequence"/>
</dbReference>